<feature type="compositionally biased region" description="Basic and acidic residues" evidence="1">
    <location>
        <begin position="11"/>
        <end position="24"/>
    </location>
</feature>
<dbReference type="HOGENOM" id="CLU_1797635_0_0_1"/>
<dbReference type="KEGG" id="sla:SERLADRAFT_437407"/>
<evidence type="ECO:0000313" key="2">
    <source>
        <dbReference type="EMBL" id="EGO25688.1"/>
    </source>
</evidence>
<feature type="region of interest" description="Disordered" evidence="1">
    <location>
        <begin position="1"/>
        <end position="53"/>
    </location>
</feature>
<reference evidence="2" key="1">
    <citation type="submission" date="2011-04" db="EMBL/GenBank/DDBJ databases">
        <title>Evolution of plant cell wall degrading machinery underlies the functional diversity of forest fungi.</title>
        <authorList>
            <consortium name="US DOE Joint Genome Institute (JGI-PGF)"/>
            <person name="Eastwood D.C."/>
            <person name="Floudas D."/>
            <person name="Binder M."/>
            <person name="Majcherczyk A."/>
            <person name="Schneider P."/>
            <person name="Aerts A."/>
            <person name="Asiegbu F.O."/>
            <person name="Baker S.E."/>
            <person name="Barry K."/>
            <person name="Bendiksby M."/>
            <person name="Blumentritt M."/>
            <person name="Coutinho P.M."/>
            <person name="Cullen D."/>
            <person name="Cullen D."/>
            <person name="Gathman A."/>
            <person name="Goodell B."/>
            <person name="Henrissat B."/>
            <person name="Ihrmark K."/>
            <person name="Kauserud H."/>
            <person name="Kohler A."/>
            <person name="LaButti K."/>
            <person name="Lapidus A."/>
            <person name="Lavin J.L."/>
            <person name="Lee Y.-H."/>
            <person name="Lindquist E."/>
            <person name="Lilly W."/>
            <person name="Lucas S."/>
            <person name="Morin E."/>
            <person name="Murat C."/>
            <person name="Oguiza J.A."/>
            <person name="Park J."/>
            <person name="Pisabarro A.G."/>
            <person name="Riley R."/>
            <person name="Rosling A."/>
            <person name="Salamov A."/>
            <person name="Schmidt O."/>
            <person name="Schmutz J."/>
            <person name="Skrede I."/>
            <person name="Stenlid J."/>
            <person name="Wiebenga A."/>
            <person name="Xie X."/>
            <person name="Kues U."/>
            <person name="Hibbett D.S."/>
            <person name="Hoffmeister D."/>
            <person name="Hogberg N."/>
            <person name="Martin F."/>
            <person name="Grigoriev I.V."/>
            <person name="Watkinson S.C."/>
        </authorList>
    </citation>
    <scope>NUCLEOTIDE SEQUENCE</scope>
    <source>
        <strain evidence="2">S7.9</strain>
    </source>
</reference>
<dbReference type="Proteomes" id="UP000008064">
    <property type="component" value="Unassembled WGS sequence"/>
</dbReference>
<dbReference type="AlphaFoldDB" id="F8NTL6"/>
<dbReference type="EMBL" id="GL945433">
    <property type="protein sequence ID" value="EGO25688.1"/>
    <property type="molecule type" value="Genomic_DNA"/>
</dbReference>
<organism>
    <name type="scientific">Serpula lacrymans var. lacrymans (strain S7.9)</name>
    <name type="common">Dry rot fungus</name>
    <dbReference type="NCBI Taxonomy" id="578457"/>
    <lineage>
        <taxon>Eukaryota</taxon>
        <taxon>Fungi</taxon>
        <taxon>Dikarya</taxon>
        <taxon>Basidiomycota</taxon>
        <taxon>Agaricomycotina</taxon>
        <taxon>Agaricomycetes</taxon>
        <taxon>Agaricomycetidae</taxon>
        <taxon>Boletales</taxon>
        <taxon>Coniophorineae</taxon>
        <taxon>Serpulaceae</taxon>
        <taxon>Serpula</taxon>
    </lineage>
</organism>
<sequence>MKLGLAATAQFEDKNAREGIEQDRPILPPSHQYWASSKDSPQADTKDSIGTIRETPAPFPFQWRLFRLSCHKSSLKIVTDSKDERTSVGRNGSDNEEGENNLEPIDLMDIFSEPDKGQAEAVEGVEDDSLERVLKTMSCTKIDW</sequence>
<accession>F8NTL6</accession>
<gene>
    <name evidence="2" type="ORF">SERLADRAFT_437407</name>
</gene>
<evidence type="ECO:0000256" key="1">
    <source>
        <dbReference type="SAM" id="MobiDB-lite"/>
    </source>
</evidence>
<feature type="region of interest" description="Disordered" evidence="1">
    <location>
        <begin position="79"/>
        <end position="103"/>
    </location>
</feature>
<dbReference type="RefSeq" id="XP_007317810.1">
    <property type="nucleotide sequence ID" value="XM_007317748.1"/>
</dbReference>
<dbReference type="GeneID" id="18814848"/>
<proteinExistence type="predicted"/>
<name>F8NTL6_SERL9</name>
<protein>
    <submittedName>
        <fullName evidence="2">Uncharacterized protein</fullName>
    </submittedName>
</protein>
<feature type="compositionally biased region" description="Polar residues" evidence="1">
    <location>
        <begin position="33"/>
        <end position="43"/>
    </location>
</feature>